<gene>
    <name evidence="1" type="ORF">METZ01_LOCUS430709</name>
</gene>
<feature type="non-terminal residue" evidence="1">
    <location>
        <position position="205"/>
    </location>
</feature>
<name>A0A382Y4S7_9ZZZZ</name>
<reference evidence="1" key="1">
    <citation type="submission" date="2018-05" db="EMBL/GenBank/DDBJ databases">
        <authorList>
            <person name="Lanie J.A."/>
            <person name="Ng W.-L."/>
            <person name="Kazmierczak K.M."/>
            <person name="Andrzejewski T.M."/>
            <person name="Davidsen T.M."/>
            <person name="Wayne K.J."/>
            <person name="Tettelin H."/>
            <person name="Glass J.I."/>
            <person name="Rusch D."/>
            <person name="Podicherti R."/>
            <person name="Tsui H.-C.T."/>
            <person name="Winkler M.E."/>
        </authorList>
    </citation>
    <scope>NUCLEOTIDE SEQUENCE</scope>
</reference>
<sequence length="205" mass="23565">MKCNVLIKAQQNTIVDLDKKLPFIKTFFPKGVIKKNFYAEENCVIIKDAIDDVKLKSIKDQVCDVKLNFDCYTYSLFGLSLLDINFEVSKDVANKIINNLDPANFVMKSIMVMDNKEQSISNLFTTVLFKFFQAEKMMEITSEDRFLENSRKDQQELREVLNDELNDKYFFRTNSPAGGSSGSLGPLLINDDKDEVPIDSNWKDI</sequence>
<accession>A0A382Y4S7</accession>
<proteinExistence type="predicted"/>
<dbReference type="AlphaFoldDB" id="A0A382Y4S7"/>
<organism evidence="1">
    <name type="scientific">marine metagenome</name>
    <dbReference type="NCBI Taxonomy" id="408172"/>
    <lineage>
        <taxon>unclassified sequences</taxon>
        <taxon>metagenomes</taxon>
        <taxon>ecological metagenomes</taxon>
    </lineage>
</organism>
<evidence type="ECO:0000313" key="1">
    <source>
        <dbReference type="EMBL" id="SVD77855.1"/>
    </source>
</evidence>
<protein>
    <submittedName>
        <fullName evidence="1">Uncharacterized protein</fullName>
    </submittedName>
</protein>
<dbReference type="EMBL" id="UINC01172667">
    <property type="protein sequence ID" value="SVD77855.1"/>
    <property type="molecule type" value="Genomic_DNA"/>
</dbReference>